<dbReference type="InterPro" id="IPR050836">
    <property type="entry name" value="SDS22/Internalin_LRR"/>
</dbReference>
<dbReference type="PANTHER" id="PTHR46652">
    <property type="entry name" value="LEUCINE-RICH REPEAT AND IQ DOMAIN-CONTAINING PROTEIN 1-RELATED"/>
    <property type="match status" value="1"/>
</dbReference>
<dbReference type="EMBL" id="CAXDID020000052">
    <property type="protein sequence ID" value="CAL6005843.1"/>
    <property type="molecule type" value="Genomic_DNA"/>
</dbReference>
<evidence type="ECO:0000256" key="1">
    <source>
        <dbReference type="ARBA" id="ARBA00022614"/>
    </source>
</evidence>
<dbReference type="InterPro" id="IPR025875">
    <property type="entry name" value="Leu-rich_rpt_4"/>
</dbReference>
<dbReference type="EMBL" id="CATOUU010000517">
    <property type="protein sequence ID" value="CAI9932505.1"/>
    <property type="molecule type" value="Genomic_DNA"/>
</dbReference>
<organism evidence="3">
    <name type="scientific">Hexamita inflata</name>
    <dbReference type="NCBI Taxonomy" id="28002"/>
    <lineage>
        <taxon>Eukaryota</taxon>
        <taxon>Metamonada</taxon>
        <taxon>Diplomonadida</taxon>
        <taxon>Hexamitidae</taxon>
        <taxon>Hexamitinae</taxon>
        <taxon>Hexamita</taxon>
    </lineage>
</organism>
<evidence type="ECO:0000313" key="4">
    <source>
        <dbReference type="EMBL" id="CAL6005843.1"/>
    </source>
</evidence>
<dbReference type="Gene3D" id="3.80.10.10">
    <property type="entry name" value="Ribonuclease Inhibitor"/>
    <property type="match status" value="5"/>
</dbReference>
<reference evidence="3" key="1">
    <citation type="submission" date="2023-06" db="EMBL/GenBank/DDBJ databases">
        <authorList>
            <person name="Kurt Z."/>
        </authorList>
    </citation>
    <scope>NUCLEOTIDE SEQUENCE</scope>
</reference>
<evidence type="ECO:0000313" key="3">
    <source>
        <dbReference type="EMBL" id="CAI9932505.1"/>
    </source>
</evidence>
<accession>A0AA86P6L6</accession>
<comment type="caution">
    <text evidence="3">The sequence shown here is derived from an EMBL/GenBank/DDBJ whole genome shotgun (WGS) entry which is preliminary data.</text>
</comment>
<name>A0AA86P6L6_9EUKA</name>
<evidence type="ECO:0000256" key="2">
    <source>
        <dbReference type="ARBA" id="ARBA00022737"/>
    </source>
</evidence>
<dbReference type="SUPFAM" id="SSF52058">
    <property type="entry name" value="L domain-like"/>
    <property type="match status" value="2"/>
</dbReference>
<dbReference type="InterPro" id="IPR001611">
    <property type="entry name" value="Leu-rich_rpt"/>
</dbReference>
<evidence type="ECO:0000313" key="5">
    <source>
        <dbReference type="Proteomes" id="UP001642409"/>
    </source>
</evidence>
<proteinExistence type="predicted"/>
<keyword evidence="1" id="KW-0433">Leucine-rich repeat</keyword>
<dbReference type="PANTHER" id="PTHR46652:SF3">
    <property type="entry name" value="LEUCINE-RICH REPEAT-CONTAINING PROTEIN 9"/>
    <property type="match status" value="1"/>
</dbReference>
<dbReference type="SMART" id="SM00365">
    <property type="entry name" value="LRR_SD22"/>
    <property type="match status" value="9"/>
</dbReference>
<protein>
    <submittedName>
        <fullName evidence="3">Leucine-rich repeat domain-containing protein</fullName>
    </submittedName>
    <submittedName>
        <fullName evidence="4">Leucine-rich_repeat domain-containing protein</fullName>
    </submittedName>
</protein>
<dbReference type="Proteomes" id="UP001642409">
    <property type="component" value="Unassembled WGS sequence"/>
</dbReference>
<dbReference type="AlphaFoldDB" id="A0AA86P6L6"/>
<dbReference type="InterPro" id="IPR032675">
    <property type="entry name" value="LRR_dom_sf"/>
</dbReference>
<dbReference type="Pfam" id="PF12799">
    <property type="entry name" value="LRR_4"/>
    <property type="match status" value="3"/>
</dbReference>
<keyword evidence="5" id="KW-1185">Reference proteome</keyword>
<sequence length="845" mass="98378">MKTVDINTNHIRVENFVLTNLSFVPLHITHLKATFCNILTLSGVENINKLLYLDVSNNPIYSIQELQEHNQLEVLIISNTNIVDISVVQKLPCLKDFQCDNCYIIEQKSIIKNLSWICPQQPPTFKILQIQNPTLTEIQLSNLLMTRQDAFFKQQNFIDNLLFVYKGVQREYNKKQRKFATKYKQSFQWKYYKCFNLTYDQLMIKYYQNKVIGNKLCISGAQELESIQFTDYIYSEQKVAQVKVLIIQNCFNIKLNDAPQQINKLVLSNCYLTSSSIQGLQEMKQVTELNIGLNLLTDDCFLILQNLVNLTSLNLSMNKIENISGIGSLNSLKQLDVSNNKIYKLNGLDDLLLETLDVSGNQLQEIIELSQQTELISLIVRKNMIKNVNCLRSLDKLLYLDISFNQIISVEICSTLTTLKDFRAKSNKILDLELMSNHKNYNSQWITPQNSINQLDLESYQLDQDQFETFKMLRKYNQQINNQCLIIDNDQDFKYINFANILMLNKLVINNCYDVQFKKAASQIQVLHVNNSRIQEITDIYQMEQLVELDLSRNNIRYIFELGALINLEVLFLQNNDIYRIDELTKLQKLKILNISNNKILCCEPLKDLQIKELKCDNNKFVDLEYITNMKNYRLAWLCNYIFQTATVQDFQEYLGNNFGNGDEVQRLAESIQQKQYKTKQIFEQIQYDKNMISKYKNEVTDQSKLIISGDSQLNSFQFIDELDVKMFQIDSCKNISFERPSKIVKTLYIAVQELQQIHGIEQMVQLTDLCLTGTNISDIQPLKKLGNLTCLALISNKITDITPLKDLRNLITLDLSGNKIKDFSALNDHPNRKSKKYILKQKIK</sequence>
<dbReference type="PROSITE" id="PS51450">
    <property type="entry name" value="LRR"/>
    <property type="match status" value="9"/>
</dbReference>
<dbReference type="SMART" id="SM00364">
    <property type="entry name" value="LRR_BAC"/>
    <property type="match status" value="6"/>
</dbReference>
<reference evidence="4 5" key="2">
    <citation type="submission" date="2024-07" db="EMBL/GenBank/DDBJ databases">
        <authorList>
            <person name="Akdeniz Z."/>
        </authorList>
    </citation>
    <scope>NUCLEOTIDE SEQUENCE [LARGE SCALE GENOMIC DNA]</scope>
</reference>
<gene>
    <name evidence="4" type="ORF">HINF_LOCUS19769</name>
    <name evidence="3" type="ORF">HINF_LOCUS20150</name>
</gene>
<dbReference type="InterPro" id="IPR003591">
    <property type="entry name" value="Leu-rich_rpt_typical-subtyp"/>
</dbReference>
<keyword evidence="2" id="KW-0677">Repeat</keyword>
<dbReference type="SMART" id="SM00369">
    <property type="entry name" value="LRR_TYP"/>
    <property type="match status" value="5"/>
</dbReference>